<accession>T0YNS4</accession>
<feature type="non-terminal residue" evidence="4">
    <location>
        <position position="240"/>
    </location>
</feature>
<evidence type="ECO:0000313" key="4">
    <source>
        <dbReference type="EMBL" id="EQD34713.1"/>
    </source>
</evidence>
<dbReference type="InterPro" id="IPR006680">
    <property type="entry name" value="Amidohydro-rel"/>
</dbReference>
<dbReference type="GO" id="GO:0046872">
    <property type="term" value="F:metal ion binding"/>
    <property type="evidence" value="ECO:0007669"/>
    <property type="project" value="UniProtKB-KW"/>
</dbReference>
<evidence type="ECO:0000256" key="1">
    <source>
        <dbReference type="ARBA" id="ARBA00022723"/>
    </source>
</evidence>
<dbReference type="GO" id="GO:0006145">
    <property type="term" value="P:purine nucleobase catabolic process"/>
    <property type="evidence" value="ECO:0007669"/>
    <property type="project" value="TreeGrafter"/>
</dbReference>
<dbReference type="InterPro" id="IPR002195">
    <property type="entry name" value="Dihydroorotase_CS"/>
</dbReference>
<dbReference type="Pfam" id="PF01979">
    <property type="entry name" value="Amidohydro_1"/>
    <property type="match status" value="1"/>
</dbReference>
<dbReference type="PROSITE" id="PS00482">
    <property type="entry name" value="DIHYDROOROTASE_1"/>
    <property type="match status" value="1"/>
</dbReference>
<dbReference type="InterPro" id="IPR050138">
    <property type="entry name" value="DHOase/Allantoinase_Hydrolase"/>
</dbReference>
<dbReference type="GO" id="GO:0005737">
    <property type="term" value="C:cytoplasm"/>
    <property type="evidence" value="ECO:0007669"/>
    <property type="project" value="TreeGrafter"/>
</dbReference>
<proteinExistence type="predicted"/>
<name>T0YNS4_9ZZZZ</name>
<dbReference type="GO" id="GO:0004038">
    <property type="term" value="F:allantoinase activity"/>
    <property type="evidence" value="ECO:0007669"/>
    <property type="project" value="TreeGrafter"/>
</dbReference>
<gene>
    <name evidence="4" type="ORF">B1B_17088</name>
</gene>
<sequence>MDEPDTISGTFYYQGGFRQLEIEITAGKISRIMKIIGKGRSTSISGAIFPGSVDPHVHFRDPGETSKEDFRTGSMAAVYGGTTAVIDMPNNVIPVDNFSIYMDKLAIVSRKTYVDFGLTSMFTGANSNILHRESVLIKIFMGDSTNSVPVGDISAKEIDALKEMKAPKVFHLEDGACLSEHAGREESLLDHDNYRPLVCEQKAFSAVKDLDIGRKIAAHCSSYSGDMKVGFDSLEVTPHH</sequence>
<organism evidence="4">
    <name type="scientific">mine drainage metagenome</name>
    <dbReference type="NCBI Taxonomy" id="410659"/>
    <lineage>
        <taxon>unclassified sequences</taxon>
        <taxon>metagenomes</taxon>
        <taxon>ecological metagenomes</taxon>
    </lineage>
</organism>
<reference evidence="4" key="2">
    <citation type="journal article" date="2014" name="ISME J.">
        <title>Microbial stratification in low pH oxic and suboxic macroscopic growths along an acid mine drainage.</title>
        <authorList>
            <person name="Mendez-Garcia C."/>
            <person name="Mesa V."/>
            <person name="Sprenger R.R."/>
            <person name="Richter M."/>
            <person name="Diez M.S."/>
            <person name="Solano J."/>
            <person name="Bargiela R."/>
            <person name="Golyshina O.V."/>
            <person name="Manteca A."/>
            <person name="Ramos J.L."/>
            <person name="Gallego J.R."/>
            <person name="Llorente I."/>
            <person name="Martins Dos Santos V.A."/>
            <person name="Jensen O.N."/>
            <person name="Pelaez A.I."/>
            <person name="Sanchez J."/>
            <person name="Ferrer M."/>
        </authorList>
    </citation>
    <scope>NUCLEOTIDE SEQUENCE</scope>
</reference>
<dbReference type="InterPro" id="IPR032466">
    <property type="entry name" value="Metal_Hydrolase"/>
</dbReference>
<comment type="caution">
    <text evidence="4">The sequence shown here is derived from an EMBL/GenBank/DDBJ whole genome shotgun (WGS) entry which is preliminary data.</text>
</comment>
<evidence type="ECO:0000256" key="2">
    <source>
        <dbReference type="ARBA" id="ARBA00022801"/>
    </source>
</evidence>
<dbReference type="PANTHER" id="PTHR43668">
    <property type="entry name" value="ALLANTOINASE"/>
    <property type="match status" value="1"/>
</dbReference>
<keyword evidence="2" id="KW-0378">Hydrolase</keyword>
<keyword evidence="1" id="KW-0479">Metal-binding</keyword>
<reference evidence="4" key="1">
    <citation type="submission" date="2013-08" db="EMBL/GenBank/DDBJ databases">
        <authorList>
            <person name="Mendez C."/>
            <person name="Richter M."/>
            <person name="Ferrer M."/>
            <person name="Sanchez J."/>
        </authorList>
    </citation>
    <scope>NUCLEOTIDE SEQUENCE</scope>
</reference>
<feature type="domain" description="Amidohydrolase-related" evidence="3">
    <location>
        <begin position="48"/>
        <end position="101"/>
    </location>
</feature>
<dbReference type="AlphaFoldDB" id="T0YNS4"/>
<dbReference type="PANTHER" id="PTHR43668:SF2">
    <property type="entry name" value="ALLANTOINASE"/>
    <property type="match status" value="1"/>
</dbReference>
<dbReference type="SUPFAM" id="SSF51556">
    <property type="entry name" value="Metallo-dependent hydrolases"/>
    <property type="match status" value="1"/>
</dbReference>
<dbReference type="EMBL" id="AUZY01011409">
    <property type="protein sequence ID" value="EQD34713.1"/>
    <property type="molecule type" value="Genomic_DNA"/>
</dbReference>
<protein>
    <submittedName>
        <fullName evidence="4">Dihydroorotase</fullName>
    </submittedName>
</protein>
<dbReference type="Gene3D" id="3.20.20.140">
    <property type="entry name" value="Metal-dependent hydrolases"/>
    <property type="match status" value="1"/>
</dbReference>
<evidence type="ECO:0000259" key="3">
    <source>
        <dbReference type="Pfam" id="PF01979"/>
    </source>
</evidence>